<proteinExistence type="predicted"/>
<dbReference type="AlphaFoldDB" id="A0A8H7EMA9"/>
<dbReference type="GO" id="GO:0008270">
    <property type="term" value="F:zinc ion binding"/>
    <property type="evidence" value="ECO:0007669"/>
    <property type="project" value="UniProtKB-KW"/>
</dbReference>
<dbReference type="GO" id="GO:0003676">
    <property type="term" value="F:nucleic acid binding"/>
    <property type="evidence" value="ECO:0007669"/>
    <property type="project" value="InterPro"/>
</dbReference>
<comment type="caution">
    <text evidence="4">The sequence shown here is derived from an EMBL/GenBank/DDBJ whole genome shotgun (WGS) entry which is preliminary data.</text>
</comment>
<evidence type="ECO:0000313" key="4">
    <source>
        <dbReference type="EMBL" id="KAF7721393.1"/>
    </source>
</evidence>
<feature type="domain" description="CCHC-type" evidence="3">
    <location>
        <begin position="476"/>
        <end position="491"/>
    </location>
</feature>
<keyword evidence="1" id="KW-0479">Metal-binding</keyword>
<dbReference type="Pfam" id="PF00098">
    <property type="entry name" value="zf-CCHC"/>
    <property type="match status" value="1"/>
</dbReference>
<dbReference type="Pfam" id="PF25127">
    <property type="entry name" value="DUF7819"/>
    <property type="match status" value="1"/>
</dbReference>
<feature type="compositionally biased region" description="Low complexity" evidence="2">
    <location>
        <begin position="372"/>
        <end position="391"/>
    </location>
</feature>
<feature type="compositionally biased region" description="Low complexity" evidence="2">
    <location>
        <begin position="349"/>
        <end position="364"/>
    </location>
</feature>
<evidence type="ECO:0000259" key="3">
    <source>
        <dbReference type="PROSITE" id="PS50158"/>
    </source>
</evidence>
<dbReference type="InterPro" id="IPR008942">
    <property type="entry name" value="ENTH_VHS"/>
</dbReference>
<name>A0A8H7EMA9_9FUNG</name>
<dbReference type="GO" id="GO:0006874">
    <property type="term" value="P:intracellular calcium ion homeostasis"/>
    <property type="evidence" value="ECO:0007669"/>
    <property type="project" value="TreeGrafter"/>
</dbReference>
<dbReference type="GO" id="GO:0048471">
    <property type="term" value="C:perinuclear region of cytoplasm"/>
    <property type="evidence" value="ECO:0007669"/>
    <property type="project" value="TreeGrafter"/>
</dbReference>
<feature type="compositionally biased region" description="Basic residues" evidence="2">
    <location>
        <begin position="392"/>
        <end position="407"/>
    </location>
</feature>
<dbReference type="SMART" id="SM00343">
    <property type="entry name" value="ZnF_C2HC"/>
    <property type="match status" value="1"/>
</dbReference>
<protein>
    <recommendedName>
        <fullName evidence="3">CCHC-type domain-containing protein</fullName>
    </recommendedName>
</protein>
<dbReference type="InterPro" id="IPR036875">
    <property type="entry name" value="Znf_CCHC_sf"/>
</dbReference>
<keyword evidence="5" id="KW-1185">Reference proteome</keyword>
<dbReference type="OrthoDB" id="21470at2759"/>
<accession>A0A8H7EMA9</accession>
<dbReference type="Gene3D" id="1.25.40.90">
    <property type="match status" value="1"/>
</dbReference>
<reference evidence="4" key="1">
    <citation type="submission" date="2020-01" db="EMBL/GenBank/DDBJ databases">
        <title>Genome Sequencing of Three Apophysomyces-Like Fungal Strains Confirms a Novel Fungal Genus in the Mucoromycota with divergent Burkholderia-like Endosymbiotic Bacteria.</title>
        <authorList>
            <person name="Stajich J.E."/>
            <person name="Macias A.M."/>
            <person name="Carter-House D."/>
            <person name="Lovett B."/>
            <person name="Kasson L.R."/>
            <person name="Berry K."/>
            <person name="Grigoriev I."/>
            <person name="Chang Y."/>
            <person name="Spatafora J."/>
            <person name="Kasson M.T."/>
        </authorList>
    </citation>
    <scope>NUCLEOTIDE SEQUENCE</scope>
    <source>
        <strain evidence="4">NRRL A-21654</strain>
    </source>
</reference>
<dbReference type="PANTHER" id="PTHR12323">
    <property type="entry name" value="SR-RELATED CTD ASSOCIATED FACTOR 6"/>
    <property type="match status" value="1"/>
</dbReference>
<dbReference type="PROSITE" id="PS50158">
    <property type="entry name" value="ZF_CCHC"/>
    <property type="match status" value="1"/>
</dbReference>
<keyword evidence="1" id="KW-0862">Zinc</keyword>
<dbReference type="PANTHER" id="PTHR12323:SF0">
    <property type="entry name" value="CALCIUM HOMEOSTASIS ENDOPLASMIC RETICULUM PROTEIN"/>
    <property type="match status" value="1"/>
</dbReference>
<evidence type="ECO:0000256" key="2">
    <source>
        <dbReference type="SAM" id="MobiDB-lite"/>
    </source>
</evidence>
<gene>
    <name evidence="4" type="ORF">EC973_004723</name>
</gene>
<dbReference type="SUPFAM" id="SSF57756">
    <property type="entry name" value="Retrovirus zinc finger-like domains"/>
    <property type="match status" value="1"/>
</dbReference>
<dbReference type="InterPro" id="IPR056721">
    <property type="entry name" value="DUF7819"/>
</dbReference>
<dbReference type="InterPro" id="IPR001878">
    <property type="entry name" value="Znf_CCHC"/>
</dbReference>
<dbReference type="Proteomes" id="UP000605846">
    <property type="component" value="Unassembled WGS sequence"/>
</dbReference>
<sequence length="491" mass="54883">MDPYQGFQRPPPAYMVRPTFLPEYDQTMLTKTYDALRDALAQYGNESPAVLEDFCTMLQLIMRECSRANIEVDFIVKTRHTRRQLPWMKEIILQRLVPLLRLAYQIAGPNEEMKAKVMKVITIWGDKHFFDANVIKNMRENVVNPPPPPFQLQQPLAPPPPPVPFPAAYSMSGPPGAIPRPPNVIPVPPAAVPPAPLPPVRQLPPEKRYFELPAGLMVAAIRMDTTPYTAIDPTLIKVPHQRPMPSKELLDAVEDFYAGLNLTDSTTFEENTDPKVDRNGWEPEKPNMAAVKRAVAEALAEIDISEGEVEVEAVDGVLAQDMAAGIVVEVGGTADLLLCYHQSYSRSRSFSYSRSRSPSPSPSRSRFRSRSSSRSYSHSSSRSRSGSPPYSRRSRSRSNSGRRRSHHSPVSSYRKGGHMMSGGPSGAPSLQYQHQFVPTHGRPFVPAVEADSFQRNKGYAFNREYTRRDPGMGPICYKCSQPGHIARDCEQ</sequence>
<dbReference type="EMBL" id="JABAYA010000269">
    <property type="protein sequence ID" value="KAF7721393.1"/>
    <property type="molecule type" value="Genomic_DNA"/>
</dbReference>
<evidence type="ECO:0000256" key="1">
    <source>
        <dbReference type="PROSITE-ProRule" id="PRU00047"/>
    </source>
</evidence>
<keyword evidence="1" id="KW-0863">Zinc-finger</keyword>
<organism evidence="4 5">
    <name type="scientific">Apophysomyces ossiformis</name>
    <dbReference type="NCBI Taxonomy" id="679940"/>
    <lineage>
        <taxon>Eukaryota</taxon>
        <taxon>Fungi</taxon>
        <taxon>Fungi incertae sedis</taxon>
        <taxon>Mucoromycota</taxon>
        <taxon>Mucoromycotina</taxon>
        <taxon>Mucoromycetes</taxon>
        <taxon>Mucorales</taxon>
        <taxon>Mucorineae</taxon>
        <taxon>Mucoraceae</taxon>
        <taxon>Apophysomyces</taxon>
    </lineage>
</organism>
<feature type="region of interest" description="Disordered" evidence="2">
    <location>
        <begin position="349"/>
        <end position="427"/>
    </location>
</feature>
<dbReference type="Gene3D" id="4.10.60.10">
    <property type="entry name" value="Zinc finger, CCHC-type"/>
    <property type="match status" value="1"/>
</dbReference>
<evidence type="ECO:0000313" key="5">
    <source>
        <dbReference type="Proteomes" id="UP000605846"/>
    </source>
</evidence>